<protein>
    <submittedName>
        <fullName evidence="2">Uncharacterized protein</fullName>
    </submittedName>
</protein>
<dbReference type="GeneID" id="28738349"/>
<dbReference type="GO" id="GO:0005737">
    <property type="term" value="C:cytoplasm"/>
    <property type="evidence" value="ECO:0007669"/>
    <property type="project" value="TreeGrafter"/>
</dbReference>
<dbReference type="VEuPathDB" id="FungiDB:AB675_6196"/>
<organism evidence="2 3">
    <name type="scientific">Cyphellophora attinorum</name>
    <dbReference type="NCBI Taxonomy" id="1664694"/>
    <lineage>
        <taxon>Eukaryota</taxon>
        <taxon>Fungi</taxon>
        <taxon>Dikarya</taxon>
        <taxon>Ascomycota</taxon>
        <taxon>Pezizomycotina</taxon>
        <taxon>Eurotiomycetes</taxon>
        <taxon>Chaetothyriomycetidae</taxon>
        <taxon>Chaetothyriales</taxon>
        <taxon>Cyphellophoraceae</taxon>
        <taxon>Cyphellophora</taxon>
    </lineage>
</organism>
<dbReference type="Pfam" id="PF03645">
    <property type="entry name" value="Tctex-1"/>
    <property type="match status" value="1"/>
</dbReference>
<dbReference type="STRING" id="1664694.A0A0N1H998"/>
<feature type="compositionally biased region" description="Low complexity" evidence="1">
    <location>
        <begin position="21"/>
        <end position="33"/>
    </location>
</feature>
<evidence type="ECO:0000313" key="3">
    <source>
        <dbReference type="Proteomes" id="UP000038010"/>
    </source>
</evidence>
<feature type="compositionally biased region" description="Polar residues" evidence="1">
    <location>
        <begin position="140"/>
        <end position="150"/>
    </location>
</feature>
<evidence type="ECO:0000313" key="2">
    <source>
        <dbReference type="EMBL" id="KPI43955.1"/>
    </source>
</evidence>
<dbReference type="AlphaFoldDB" id="A0A0N1H998"/>
<feature type="region of interest" description="Disordered" evidence="1">
    <location>
        <begin position="1"/>
        <end position="53"/>
    </location>
</feature>
<dbReference type="InterPro" id="IPR038586">
    <property type="entry name" value="Tctex-1-like_sf"/>
</dbReference>
<dbReference type="GO" id="GO:0005868">
    <property type="term" value="C:cytoplasmic dynein complex"/>
    <property type="evidence" value="ECO:0007669"/>
    <property type="project" value="TreeGrafter"/>
</dbReference>
<dbReference type="RefSeq" id="XP_018003918.1">
    <property type="nucleotide sequence ID" value="XM_018146469.1"/>
</dbReference>
<dbReference type="OrthoDB" id="10059120at2759"/>
<sequence length="331" mass="35807">MRYPFASSSPLQAAVAPIDKTSSTSTTVTTSTSPGDFPLPTRRTHPYPASLPNVPILPGLDGSQSRSLIPENNTTLASPGTSFKQRLLHKASSVRFKVRRTAEPGEDRPLDHKVPPSALRKSFVKGTPTTVLPDLDRTPEQSLPRSTSLSPVDFESLSHPIRRFQLPREGHKDYSQQSITTNHTFVKMASESAQPPVSYSRLQQITTSACEKALGSISSYNHASTEDWNTTIINTILGTLVEETTPQAADGGADSQPQPPFKFVVNSTIIQHAPTSSGASGDPSVTGRRGMHAASGAFWSNEKDGMWSYKYSAAENKGFDVVVGIIWIFIG</sequence>
<keyword evidence="3" id="KW-1185">Reference proteome</keyword>
<name>A0A0N1H998_9EURO</name>
<proteinExistence type="predicted"/>
<accession>A0A0N1H998</accession>
<comment type="caution">
    <text evidence="2">The sequence shown here is derived from an EMBL/GenBank/DDBJ whole genome shotgun (WGS) entry which is preliminary data.</text>
</comment>
<dbReference type="InterPro" id="IPR005334">
    <property type="entry name" value="Tctex-1-like"/>
</dbReference>
<dbReference type="GO" id="GO:0007018">
    <property type="term" value="P:microtubule-based movement"/>
    <property type="evidence" value="ECO:0007669"/>
    <property type="project" value="TreeGrafter"/>
</dbReference>
<dbReference type="CDD" id="cd21456">
    <property type="entry name" value="DLC-like_SpDlc1-like"/>
    <property type="match status" value="1"/>
</dbReference>
<dbReference type="GO" id="GO:0045505">
    <property type="term" value="F:dynein intermediate chain binding"/>
    <property type="evidence" value="ECO:0007669"/>
    <property type="project" value="TreeGrafter"/>
</dbReference>
<reference evidence="2 3" key="1">
    <citation type="submission" date="2015-06" db="EMBL/GenBank/DDBJ databases">
        <title>Draft genome of the ant-associated black yeast Phialophora attae CBS 131958.</title>
        <authorList>
            <person name="Moreno L.F."/>
            <person name="Stielow B.J."/>
            <person name="de Hoog S."/>
            <person name="Vicente V.A."/>
            <person name="Weiss V.A."/>
            <person name="de Vries M."/>
            <person name="Cruz L.M."/>
            <person name="Souza E.M."/>
        </authorList>
    </citation>
    <scope>NUCLEOTIDE SEQUENCE [LARGE SCALE GENOMIC DNA]</scope>
    <source>
        <strain evidence="2 3">CBS 131958</strain>
    </source>
</reference>
<dbReference type="PANTHER" id="PTHR21255:SF4">
    <property type="entry name" value="DYNEIN LIGHT CHAIN TCTEX-TYPE"/>
    <property type="match status" value="1"/>
</dbReference>
<dbReference type="EMBL" id="LFJN01000004">
    <property type="protein sequence ID" value="KPI43955.1"/>
    <property type="molecule type" value="Genomic_DNA"/>
</dbReference>
<dbReference type="PANTHER" id="PTHR21255">
    <property type="entry name" value="T-COMPLEX-ASSOCIATED-TESTIS-EXPRESSED 1/ DYNEIN LIGHT CHAIN"/>
    <property type="match status" value="1"/>
</dbReference>
<gene>
    <name evidence="2" type="ORF">AB675_6196</name>
</gene>
<feature type="region of interest" description="Disordered" evidence="1">
    <location>
        <begin position="128"/>
        <end position="152"/>
    </location>
</feature>
<feature type="compositionally biased region" description="Polar residues" evidence="1">
    <location>
        <begin position="1"/>
        <end position="11"/>
    </location>
</feature>
<dbReference type="Gene3D" id="3.30.1140.40">
    <property type="entry name" value="Tctex-1"/>
    <property type="match status" value="1"/>
</dbReference>
<dbReference type="Proteomes" id="UP000038010">
    <property type="component" value="Unassembled WGS sequence"/>
</dbReference>
<evidence type="ECO:0000256" key="1">
    <source>
        <dbReference type="SAM" id="MobiDB-lite"/>
    </source>
</evidence>